<evidence type="ECO:0000256" key="3">
    <source>
        <dbReference type="ARBA" id="ARBA00022692"/>
    </source>
</evidence>
<dbReference type="NCBIfam" id="NF038013">
    <property type="entry name" value="AceTr_1"/>
    <property type="match status" value="1"/>
</dbReference>
<dbReference type="PANTHER" id="PTHR12975">
    <property type="entry name" value="TRANSPORT PROTEIN TRAPP"/>
    <property type="match status" value="1"/>
</dbReference>
<organism evidence="8 9">
    <name type="scientific">Prototheca wickerhamii</name>
    <dbReference type="NCBI Taxonomy" id="3111"/>
    <lineage>
        <taxon>Eukaryota</taxon>
        <taxon>Viridiplantae</taxon>
        <taxon>Chlorophyta</taxon>
        <taxon>core chlorophytes</taxon>
        <taxon>Trebouxiophyceae</taxon>
        <taxon>Chlorellales</taxon>
        <taxon>Chlorellaceae</taxon>
        <taxon>Prototheca</taxon>
    </lineage>
</organism>
<comment type="similarity">
    <text evidence="2">Belongs to the acetate uptake transporter (AceTr) (TC 2.A.96) family.</text>
</comment>
<dbReference type="PANTHER" id="PTHR12975:SF6">
    <property type="entry name" value="TRAFFICKING PROTEIN PARTICLE COMPLEX SUBUNIT 8"/>
    <property type="match status" value="1"/>
</dbReference>
<name>A0AAD9IIS6_PROWI</name>
<evidence type="ECO:0000256" key="2">
    <source>
        <dbReference type="ARBA" id="ARBA00005587"/>
    </source>
</evidence>
<evidence type="ECO:0000313" key="8">
    <source>
        <dbReference type="EMBL" id="KAK2078343.1"/>
    </source>
</evidence>
<dbReference type="InterPro" id="IPR000791">
    <property type="entry name" value="Gpr1/Fun34/SatP-like"/>
</dbReference>
<dbReference type="Pfam" id="PF01184">
    <property type="entry name" value="Gpr1_Fun34_YaaH"/>
    <property type="match status" value="1"/>
</dbReference>
<feature type="transmembrane region" description="Helical" evidence="7">
    <location>
        <begin position="1213"/>
        <end position="1235"/>
    </location>
</feature>
<accession>A0AAD9IIS6</accession>
<evidence type="ECO:0000256" key="7">
    <source>
        <dbReference type="SAM" id="Phobius"/>
    </source>
</evidence>
<dbReference type="Proteomes" id="UP001255856">
    <property type="component" value="Unassembled WGS sequence"/>
</dbReference>
<evidence type="ECO:0000256" key="4">
    <source>
        <dbReference type="ARBA" id="ARBA00022989"/>
    </source>
</evidence>
<evidence type="ECO:0000256" key="5">
    <source>
        <dbReference type="ARBA" id="ARBA00023136"/>
    </source>
</evidence>
<dbReference type="GO" id="GO:0016020">
    <property type="term" value="C:membrane"/>
    <property type="evidence" value="ECO:0007669"/>
    <property type="project" value="UniProtKB-SubCell"/>
</dbReference>
<evidence type="ECO:0000256" key="1">
    <source>
        <dbReference type="ARBA" id="ARBA00004141"/>
    </source>
</evidence>
<keyword evidence="3 7" id="KW-0812">Transmembrane</keyword>
<dbReference type="EMBL" id="JASFZW010000004">
    <property type="protein sequence ID" value="KAK2078343.1"/>
    <property type="molecule type" value="Genomic_DNA"/>
</dbReference>
<dbReference type="Pfam" id="PF12739">
    <property type="entry name" value="TRAPPC-Trs85"/>
    <property type="match status" value="1"/>
</dbReference>
<evidence type="ECO:0000313" key="9">
    <source>
        <dbReference type="Proteomes" id="UP001255856"/>
    </source>
</evidence>
<gene>
    <name evidence="8" type="ORF">QBZ16_003183</name>
</gene>
<comment type="caution">
    <text evidence="8">The sequence shown here is derived from an EMBL/GenBank/DDBJ whole genome shotgun (WGS) entry which is preliminary data.</text>
</comment>
<dbReference type="GO" id="GO:1990072">
    <property type="term" value="C:TRAPPIII protein complex"/>
    <property type="evidence" value="ECO:0007669"/>
    <property type="project" value="TreeGrafter"/>
</dbReference>
<keyword evidence="9" id="KW-1185">Reference proteome</keyword>
<dbReference type="InterPro" id="IPR024420">
    <property type="entry name" value="TRAPP_III_complex_Trs85"/>
</dbReference>
<reference evidence="8" key="1">
    <citation type="submission" date="2021-01" db="EMBL/GenBank/DDBJ databases">
        <authorList>
            <person name="Eckstrom K.M.E."/>
        </authorList>
    </citation>
    <scope>NUCLEOTIDE SEQUENCE</scope>
    <source>
        <strain evidence="8">UVCC 0001</strain>
    </source>
</reference>
<feature type="transmembrane region" description="Helical" evidence="7">
    <location>
        <begin position="1241"/>
        <end position="1261"/>
    </location>
</feature>
<proteinExistence type="inferred from homology"/>
<sequence length="1426" mass="151267">MAELAEALPVRTAAEHPVRLHSWHLRMYASQHMFQPRPAVADAHLREVLTRAAGTEATAAVPDVQALISTDALMHSTPWFDTYRDEFFRMLMFSEHETTDHPIASLLVISSSQGGDLVSCFEELASTAPFPPLMRAGGMEPDILRLHVVLHDARTGTVEQLERVEQALPRACSLLGSAIQILVINRGDGSAPMDSRFWRNALEDTIPGGGAGEPAARAEAPSPGLAAWLAPSDAQSLAEYVRGICVQAIIPHVEARMRALNAQVSEARKGLRNQLKSLLWRGSAGSGTTTTSHQRSSSLPGGALDLGGDFAPGSPRAARARFPPSSLAYRMRALADLALMLGDAETALGTLRLLATDLKADKAHWHYAAAQESLGVAAALAAAPAAEVTAYFREAFYRYGQAAAQASAGHFAAGGDAGDVASGDGPPGARVSGASSAMAPSSPVLLSHASGAALERLSVRYATRAALLHAAFSRGAARHGDAHWILTKAHYREDNATAGLLLEQAAHALLRARPRPRVRGFAFHLVLAGLRSGCATSARSRGAPTARPRVTCTTRSAAAREAGDLPRAAREFAAALAGPEGGPAARRAQLQQLGDVVRELREAGELDENRGLHAEASDEAVGGASGAPDGSSHPTHAPLALPLPIPAIDAEHPRLQSQGRACYGNAAARQVPAEAWAAIEEAALALAADAGAGRADAPLWLDGPRPPPARAAARDLLSRRARRPALVSALPSRVVLAPLESASVQLAAVPRAEGELVVRGVLWTLPEGVPGGRAFRVAQPRPRKPGGAGLVRIDAPRPEPAGFRLLLLTCTLRLENLGAETLHALRIAASPGDAFHVAGAAGEAGACVSLDERLLLDQGPADAKVRWQLAAAPGAAPAAKQRVYLFEQFALQPNEQRSLTCTLRFPREGPAQVLLAATYAAGRAGSASGAGGAGPRTSRFAFDCVVLPSLRVTPGIATGTRLPGAALLQTSVLNLQGLETFRLLPPACTGWRAEPLATPGAPASDGATMLPPEGTATLHSQLLRPDGLASAPLPRHSDVVLRWEAVPRPGAPDSGRPGITDIPQQQVRHGPKLHAWILPTNGQRRVEHASFDREGICRTKLVVQIWVPDEAVSLCVETPTNPQAYATHLWTGMTRHVLQRSKRSNDGDNDVLLERLDKIATIMAASAQGHFKRTYTAADIASPSPLAFISFSMATGIQALIYTGKLDAAGQEFMLLIGLFIGGSLMFICGAWEFLRRNTMSATMFTLFGAFWYAITLYNILLIGKVMDYPFTAMPKTVQTLYAFMGIVTAVMAIIVSQMALSACAATGFLALYLFMLAGCQTNESESLLKATGWIGMITSISAFYVAVGQMCEEMLGKEILPMFYTKEAMLHAGMLYPRLSLTDQRSISVAVPYEGRFEIKKGDTLDALQQPSLVDLNRIQAEHRV</sequence>
<feature type="region of interest" description="Disordered" evidence="6">
    <location>
        <begin position="604"/>
        <end position="641"/>
    </location>
</feature>
<keyword evidence="4 7" id="KW-1133">Transmembrane helix</keyword>
<feature type="compositionally biased region" description="Low complexity" evidence="6">
    <location>
        <begin position="282"/>
        <end position="292"/>
    </location>
</feature>
<evidence type="ECO:0000256" key="6">
    <source>
        <dbReference type="SAM" id="MobiDB-lite"/>
    </source>
</evidence>
<feature type="transmembrane region" description="Helical" evidence="7">
    <location>
        <begin position="1282"/>
        <end position="1315"/>
    </location>
</feature>
<feature type="region of interest" description="Disordered" evidence="6">
    <location>
        <begin position="282"/>
        <end position="303"/>
    </location>
</feature>
<protein>
    <submittedName>
        <fullName evidence="8">Uncharacterized protein</fullName>
    </submittedName>
</protein>
<keyword evidence="5 7" id="KW-0472">Membrane</keyword>
<feature type="transmembrane region" description="Helical" evidence="7">
    <location>
        <begin position="1327"/>
        <end position="1348"/>
    </location>
</feature>
<comment type="subcellular location">
    <subcellularLocation>
        <location evidence="1">Membrane</location>
        <topology evidence="1">Multi-pass membrane protein</topology>
    </subcellularLocation>
</comment>
<feature type="compositionally biased region" description="Basic and acidic residues" evidence="6">
    <location>
        <begin position="604"/>
        <end position="616"/>
    </location>
</feature>